<dbReference type="GO" id="GO:0015031">
    <property type="term" value="P:protein transport"/>
    <property type="evidence" value="ECO:0007669"/>
    <property type="project" value="UniProtKB-KW"/>
</dbReference>
<keyword evidence="1" id="KW-0813">Transport</keyword>
<keyword evidence="1" id="KW-0811">Translocation</keyword>
<evidence type="ECO:0000256" key="1">
    <source>
        <dbReference type="HAMAP-Rule" id="MF_03046"/>
    </source>
</evidence>
<dbReference type="GO" id="GO:0005643">
    <property type="term" value="C:nuclear pore"/>
    <property type="evidence" value="ECO:0007669"/>
    <property type="project" value="UniProtKB-UniRule"/>
</dbReference>
<dbReference type="HOGENOM" id="CLU_134052_1_1_1"/>
<keyword evidence="1" id="KW-0539">Nucleus</keyword>
<dbReference type="Gene3D" id="1.10.246.140">
    <property type="match status" value="1"/>
</dbReference>
<protein>
    <recommendedName>
        <fullName evidence="1">Transcription and mRNA export factor ENY2</fullName>
    </recommendedName>
    <alternativeName>
        <fullName evidence="1">Enhancer of yellow 2 transcription factor homolog</fullName>
    </alternativeName>
</protein>
<dbReference type="GO" id="GO:0000124">
    <property type="term" value="C:SAGA complex"/>
    <property type="evidence" value="ECO:0007669"/>
    <property type="project" value="UniProtKB-UniRule"/>
</dbReference>
<dbReference type="GO" id="GO:0005654">
    <property type="term" value="C:nucleoplasm"/>
    <property type="evidence" value="ECO:0007669"/>
    <property type="project" value="UniProtKB-SubCell"/>
</dbReference>
<keyword evidence="1" id="KW-0156">Chromatin regulator</keyword>
<keyword evidence="1" id="KW-0804">Transcription</keyword>
<dbReference type="GO" id="GO:0003713">
    <property type="term" value="F:transcription coactivator activity"/>
    <property type="evidence" value="ECO:0007669"/>
    <property type="project" value="UniProtKB-UniRule"/>
</dbReference>
<dbReference type="InterPro" id="IPR038212">
    <property type="entry name" value="TF_EnY2_sf"/>
</dbReference>
<dbReference type="GO" id="GO:0071819">
    <property type="term" value="C:DUBm complex"/>
    <property type="evidence" value="ECO:0007669"/>
    <property type="project" value="UniProtKB-UniRule"/>
</dbReference>
<dbReference type="STRING" id="32264.T1JY38"/>
<dbReference type="GO" id="GO:0006406">
    <property type="term" value="P:mRNA export from nucleus"/>
    <property type="evidence" value="ECO:0007669"/>
    <property type="project" value="UniProtKB-UniRule"/>
</dbReference>
<keyword evidence="3" id="KW-1185">Reference proteome</keyword>
<dbReference type="eggNOG" id="KOG4479">
    <property type="taxonomic scope" value="Eukaryota"/>
</dbReference>
<organism evidence="2 3">
    <name type="scientific">Tetranychus urticae</name>
    <name type="common">Two-spotted spider mite</name>
    <dbReference type="NCBI Taxonomy" id="32264"/>
    <lineage>
        <taxon>Eukaryota</taxon>
        <taxon>Metazoa</taxon>
        <taxon>Ecdysozoa</taxon>
        <taxon>Arthropoda</taxon>
        <taxon>Chelicerata</taxon>
        <taxon>Arachnida</taxon>
        <taxon>Acari</taxon>
        <taxon>Acariformes</taxon>
        <taxon>Trombidiformes</taxon>
        <taxon>Prostigmata</taxon>
        <taxon>Eleutherengona</taxon>
        <taxon>Raphignathae</taxon>
        <taxon>Tetranychoidea</taxon>
        <taxon>Tetranychidae</taxon>
        <taxon>Tetranychus</taxon>
    </lineage>
</organism>
<dbReference type="EnsemblMetazoa" id="tetur02g14220.1">
    <property type="protein sequence ID" value="tetur02g14220.1"/>
    <property type="gene ID" value="tetur02g14220"/>
</dbReference>
<evidence type="ECO:0000313" key="2">
    <source>
        <dbReference type="EnsemblMetazoa" id="tetur02g14220.1"/>
    </source>
</evidence>
<keyword evidence="1" id="KW-0509">mRNA transport</keyword>
<dbReference type="InterPro" id="IPR018783">
    <property type="entry name" value="TF_ENY2"/>
</dbReference>
<reference evidence="2" key="2">
    <citation type="submission" date="2015-06" db="UniProtKB">
        <authorList>
            <consortium name="EnsemblMetazoa"/>
        </authorList>
    </citation>
    <scope>IDENTIFICATION</scope>
</reference>
<dbReference type="HAMAP" id="MF_03046">
    <property type="entry name" value="ENY2_Sus1"/>
    <property type="match status" value="1"/>
</dbReference>
<comment type="subcellular location">
    <subcellularLocation>
        <location evidence="1">Nucleus</location>
        <location evidence="1">Nucleoplasm</location>
    </subcellularLocation>
</comment>
<comment type="function">
    <text evidence="1">Involved in mRNA export coupled transcription activation by association with both the TREX-2 and the SAGA complexes. The transcription regulatory histone acetylation (HAT) complex SAGA is a multiprotein complex that activates transcription by remodeling chromatin and mediating histone acetylation and deubiquitination. Within the SAGA complex, participates to a subcomplex that specifically deubiquitinates histones. The SAGA complex is recruited to specific gene promoters by activators, where it is required for transcription. The TREX-2 complex functions in docking export-competent ribonucleoprotein particles (mRNPs) to the nuclear entrance of the nuclear pore complex (nuclear basket). TREX-2 participates in mRNA export and accurate chromatin positioning in the nucleus by tethering genes to the nuclear periphery.</text>
</comment>
<comment type="similarity">
    <text evidence="1">Belongs to the ENY2 family.</text>
</comment>
<keyword evidence="1" id="KW-0010">Activator</keyword>
<keyword evidence="1" id="KW-0653">Protein transport</keyword>
<dbReference type="Proteomes" id="UP000015104">
    <property type="component" value="Unassembled WGS sequence"/>
</dbReference>
<dbReference type="GO" id="GO:0070390">
    <property type="term" value="C:transcription export complex 2"/>
    <property type="evidence" value="ECO:0007669"/>
    <property type="project" value="UniProtKB-UniRule"/>
</dbReference>
<keyword evidence="1" id="KW-0805">Transcription regulation</keyword>
<sequence>MDLKDKIDPMIDEVRHQAMRKLEENGKKDELKRMLRNRLNENQFDEKVAELCKNYMKDKNIETLTVDEILRNVTPEAHRIVPDSVKRELLTAIKGLITGDQQ</sequence>
<dbReference type="GO" id="GO:0006325">
    <property type="term" value="P:chromatin organization"/>
    <property type="evidence" value="ECO:0007669"/>
    <property type="project" value="UniProtKB-KW"/>
</dbReference>
<dbReference type="EMBL" id="CAEY01000840">
    <property type="status" value="NOT_ANNOTATED_CDS"/>
    <property type="molecule type" value="Genomic_DNA"/>
</dbReference>
<dbReference type="Pfam" id="PF10163">
    <property type="entry name" value="EnY2"/>
    <property type="match status" value="1"/>
</dbReference>
<dbReference type="PANTHER" id="PTHR12514">
    <property type="entry name" value="ENHANCER OF YELLOW 2 TRANSCRIPTION FACTOR"/>
    <property type="match status" value="1"/>
</dbReference>
<proteinExistence type="inferred from homology"/>
<accession>T1JY38</accession>
<evidence type="ECO:0000313" key="3">
    <source>
        <dbReference type="Proteomes" id="UP000015104"/>
    </source>
</evidence>
<comment type="subunit">
    <text evidence="1">Component of the nuclear pore complex (NPC)-associated TREX-2 complex (transcription and export complex 2). Component of the SAGA transcription coactivator-HAT complex. Within the SAGA complex, participates to a subcomplex of SAGA called the DUB module (deubiquitination module).</text>
</comment>
<dbReference type="AlphaFoldDB" id="T1JY38"/>
<name>T1JY38_TETUR</name>
<dbReference type="GO" id="GO:0006368">
    <property type="term" value="P:transcription elongation by RNA polymerase II"/>
    <property type="evidence" value="ECO:0007669"/>
    <property type="project" value="UniProtKB-UniRule"/>
</dbReference>
<reference evidence="3" key="1">
    <citation type="submission" date="2011-08" db="EMBL/GenBank/DDBJ databases">
        <authorList>
            <person name="Rombauts S."/>
        </authorList>
    </citation>
    <scope>NUCLEOTIDE SEQUENCE</scope>
    <source>
        <strain evidence="3">London</strain>
    </source>
</reference>